<dbReference type="Pfam" id="PF00476">
    <property type="entry name" value="DNA_pol_A"/>
    <property type="match status" value="1"/>
</dbReference>
<dbReference type="Gene3D" id="3.30.70.370">
    <property type="match status" value="1"/>
</dbReference>
<dbReference type="EMBL" id="KC440897">
    <property type="protein sequence ID" value="AGL03982.1"/>
    <property type="molecule type" value="Genomic_DNA"/>
</dbReference>
<dbReference type="GO" id="GO:0006261">
    <property type="term" value="P:DNA-templated DNA replication"/>
    <property type="evidence" value="ECO:0007669"/>
    <property type="project" value="InterPro"/>
</dbReference>
<dbReference type="SMR" id="R4KR16"/>
<dbReference type="GO" id="GO:0003887">
    <property type="term" value="F:DNA-directed DNA polymerase activity"/>
    <property type="evidence" value="ECO:0007669"/>
    <property type="project" value="InterPro"/>
</dbReference>
<dbReference type="Gene3D" id="1.10.150.20">
    <property type="entry name" value="5' to 3' exonuclease, C-terminal subdomain"/>
    <property type="match status" value="1"/>
</dbReference>
<accession>R4KR16</accession>
<evidence type="ECO:0000259" key="2">
    <source>
        <dbReference type="SMART" id="SM00482"/>
    </source>
</evidence>
<dbReference type="InterPro" id="IPR001098">
    <property type="entry name" value="DNA-dir_DNA_pol_A_palm_dom"/>
</dbReference>
<proteinExistence type="predicted"/>
<dbReference type="InterPro" id="IPR043502">
    <property type="entry name" value="DNA/RNA_pol_sf"/>
</dbReference>
<name>R4KR16_9VIRU</name>
<reference evidence="3" key="1">
    <citation type="journal article" date="2013" name="Mol. Biol. Evol.">
        <title>Lateral Gene Transfer of Family A DNA Polymerases between Thermophilic Viruses, Aquificae, and Apicomplexa.</title>
        <authorList>
            <person name="Schoenfeld T.W."/>
            <person name="Murugapiran S.K."/>
            <person name="Dodsworth J.A."/>
            <person name="Floyd S."/>
            <person name="Lodes M."/>
            <person name="Mead D.A."/>
            <person name="Hedlund B.P."/>
        </authorList>
    </citation>
    <scope>NUCLEOTIDE SEQUENCE</scope>
    <source>
        <strain evidence="3">LHC</strain>
    </source>
</reference>
<dbReference type="Gene3D" id="3.30.420.10">
    <property type="entry name" value="Ribonuclease H-like superfamily/Ribonuclease H"/>
    <property type="match status" value="1"/>
</dbReference>
<sequence>RTQLVWKTYLRVAKAIFTNFPETFNNFKQILKEYDIDVDNLLTEEQDITIQTQDTTLTDKLKEISNFTKEMTEMKILVEDLNNINADFNDTIWFDLEADQSGRIVFGAVYQKGWDNAKVVNLSKISLSTFKNWLLKFNSIGGWDLDYDLTKLGFTYEELEDKEVLDLLSIARLVLPERFKENGFSLDVVLKEVLGIDYKFDKKTIRKTFTPLLMTQEQLEYIASDVIYLPALKEKLDEKFNKRLWLPYILDMEATKILAEVSNNGMPFLKEKAKEELSRLSKELEGLRKELGFNPNSPKETQKVLNTPDTSEATLMKLIISNSSKKAIAEKVIQARKIQKVIAMINKYLNYDRVKGTFWTTTAPSGRMSCDKENLQQIPRSIRYLFGFDENSDKTLVIADYPQIELRLAGVLWKEPKFIQAFNEGKDLHKQTASIIYGIPYEEVNKEQRQIAKSANFGLIYGMSVEGFANYCIKNGIPMDTQTAQHIVNSFFNFYGKIAEKHKEGNLIIQSQGIAEGYTWLGRRYIAQRLNDYLNYQIQGSGAELLKKAVMEIKSKYPYIKIVNLVHDEIVVEAYKDDAQDIARIIKQEMENAWEWCIQEAQKLGVDLTPVKLECENPTISNVWEK</sequence>
<dbReference type="InterPro" id="IPR012337">
    <property type="entry name" value="RNaseH-like_sf"/>
</dbReference>
<dbReference type="SUPFAM" id="SSF53098">
    <property type="entry name" value="Ribonuclease H-like"/>
    <property type="match status" value="1"/>
</dbReference>
<feature type="non-terminal residue" evidence="3">
    <location>
        <position position="1"/>
    </location>
</feature>
<dbReference type="PANTHER" id="PTHR10133">
    <property type="entry name" value="DNA POLYMERASE I"/>
    <property type="match status" value="1"/>
</dbReference>
<organism evidence="3">
    <name type="scientific">uncultured virus</name>
    <dbReference type="NCBI Taxonomy" id="340016"/>
    <lineage>
        <taxon>Viruses</taxon>
        <taxon>environmental samples</taxon>
    </lineage>
</organism>
<gene>
    <name evidence="3" type="primary">polA</name>
</gene>
<dbReference type="PRINTS" id="PR00868">
    <property type="entry name" value="DNAPOLI"/>
</dbReference>
<protein>
    <submittedName>
        <fullName evidence="3">DNA polymerase I</fullName>
    </submittedName>
</protein>
<feature type="domain" description="DNA-directed DNA polymerase family A palm" evidence="2">
    <location>
        <begin position="379"/>
        <end position="578"/>
    </location>
</feature>
<dbReference type="PANTHER" id="PTHR10133:SF27">
    <property type="entry name" value="DNA POLYMERASE NU"/>
    <property type="match status" value="1"/>
</dbReference>
<dbReference type="InterPro" id="IPR002298">
    <property type="entry name" value="DNA_polymerase_A"/>
</dbReference>
<dbReference type="GO" id="GO:0003677">
    <property type="term" value="F:DNA binding"/>
    <property type="evidence" value="ECO:0007669"/>
    <property type="project" value="InterPro"/>
</dbReference>
<keyword evidence="1" id="KW-0235">DNA replication</keyword>
<dbReference type="SMART" id="SM00482">
    <property type="entry name" value="POLAc"/>
    <property type="match status" value="1"/>
</dbReference>
<dbReference type="InterPro" id="IPR036397">
    <property type="entry name" value="RNaseH_sf"/>
</dbReference>
<evidence type="ECO:0000256" key="1">
    <source>
        <dbReference type="ARBA" id="ARBA00022705"/>
    </source>
</evidence>
<dbReference type="GO" id="GO:0006302">
    <property type="term" value="P:double-strand break repair"/>
    <property type="evidence" value="ECO:0007669"/>
    <property type="project" value="TreeGrafter"/>
</dbReference>
<dbReference type="SUPFAM" id="SSF56672">
    <property type="entry name" value="DNA/RNA polymerases"/>
    <property type="match status" value="1"/>
</dbReference>
<evidence type="ECO:0000313" key="3">
    <source>
        <dbReference type="EMBL" id="AGL03982.1"/>
    </source>
</evidence>